<evidence type="ECO:0000256" key="9">
    <source>
        <dbReference type="ARBA" id="ARBA00022777"/>
    </source>
</evidence>
<dbReference type="PRINTS" id="PR00344">
    <property type="entry name" value="BCTRLSENSOR"/>
</dbReference>
<gene>
    <name evidence="21" type="ORF">FBZ83_102115</name>
</gene>
<dbReference type="InterPro" id="IPR003661">
    <property type="entry name" value="HisK_dim/P_dom"/>
</dbReference>
<keyword evidence="10" id="KW-0067">ATP-binding</keyword>
<feature type="transmembrane region" description="Helical" evidence="16">
    <location>
        <begin position="40"/>
        <end position="62"/>
    </location>
</feature>
<dbReference type="SUPFAM" id="SSF52172">
    <property type="entry name" value="CheY-like"/>
    <property type="match status" value="2"/>
</dbReference>
<evidence type="ECO:0000256" key="6">
    <source>
        <dbReference type="ARBA" id="ARBA00022679"/>
    </source>
</evidence>
<feature type="domain" description="Response regulatory" evidence="18">
    <location>
        <begin position="963"/>
        <end position="1081"/>
    </location>
</feature>
<dbReference type="PROSITE" id="PS50112">
    <property type="entry name" value="PAS"/>
    <property type="match status" value="1"/>
</dbReference>
<feature type="domain" description="Response regulatory" evidence="18">
    <location>
        <begin position="800"/>
        <end position="926"/>
    </location>
</feature>
<dbReference type="Gene3D" id="3.40.50.2300">
    <property type="match status" value="2"/>
</dbReference>
<evidence type="ECO:0000313" key="22">
    <source>
        <dbReference type="Proteomes" id="UP000318529"/>
    </source>
</evidence>
<comment type="subcellular location">
    <subcellularLocation>
        <location evidence="2">Cell membrane</location>
        <topology evidence="2">Multi-pass membrane protein</topology>
    </subcellularLocation>
</comment>
<dbReference type="InterPro" id="IPR036097">
    <property type="entry name" value="HisK_dim/P_sf"/>
</dbReference>
<dbReference type="GO" id="GO:0000155">
    <property type="term" value="F:phosphorelay sensor kinase activity"/>
    <property type="evidence" value="ECO:0007669"/>
    <property type="project" value="InterPro"/>
</dbReference>
<dbReference type="Pfam" id="PF00512">
    <property type="entry name" value="HisKA"/>
    <property type="match status" value="1"/>
</dbReference>
<dbReference type="InterPro" id="IPR008207">
    <property type="entry name" value="Sig_transdc_His_kin_Hpt_dom"/>
</dbReference>
<dbReference type="Pfam" id="PF00989">
    <property type="entry name" value="PAS"/>
    <property type="match status" value="1"/>
</dbReference>
<evidence type="ECO:0000313" key="21">
    <source>
        <dbReference type="EMBL" id="TWA86325.1"/>
    </source>
</evidence>
<evidence type="ECO:0000259" key="17">
    <source>
        <dbReference type="PROSITE" id="PS50109"/>
    </source>
</evidence>
<comment type="caution">
    <text evidence="21">The sequence shown here is derived from an EMBL/GenBank/DDBJ whole genome shotgun (WGS) entry which is preliminary data.</text>
</comment>
<feature type="compositionally biased region" description="Low complexity" evidence="15">
    <location>
        <begin position="250"/>
        <end position="276"/>
    </location>
</feature>
<dbReference type="FunFam" id="1.10.287.130:FF:000003">
    <property type="entry name" value="Histidine kinase"/>
    <property type="match status" value="1"/>
</dbReference>
<dbReference type="CDD" id="cd12914">
    <property type="entry name" value="PDC1_DGC_like"/>
    <property type="match status" value="1"/>
</dbReference>
<dbReference type="SUPFAM" id="SSF47384">
    <property type="entry name" value="Homodimeric domain of signal transducing histidine kinase"/>
    <property type="match status" value="1"/>
</dbReference>
<dbReference type="InterPro" id="IPR000700">
    <property type="entry name" value="PAS-assoc_C"/>
</dbReference>
<evidence type="ECO:0000256" key="5">
    <source>
        <dbReference type="ARBA" id="ARBA00022553"/>
    </source>
</evidence>
<evidence type="ECO:0000256" key="13">
    <source>
        <dbReference type="ARBA" id="ARBA00023136"/>
    </source>
</evidence>
<dbReference type="SUPFAM" id="SSF55785">
    <property type="entry name" value="PYP-like sensor domain (PAS domain)"/>
    <property type="match status" value="1"/>
</dbReference>
<comment type="catalytic activity">
    <reaction evidence="1">
        <text>ATP + protein L-histidine = ADP + protein N-phospho-L-histidine.</text>
        <dbReference type="EC" id="2.7.13.3"/>
    </reaction>
</comment>
<organism evidence="21 22">
    <name type="scientific">Azospirillum brasilense</name>
    <dbReference type="NCBI Taxonomy" id="192"/>
    <lineage>
        <taxon>Bacteria</taxon>
        <taxon>Pseudomonadati</taxon>
        <taxon>Pseudomonadota</taxon>
        <taxon>Alphaproteobacteria</taxon>
        <taxon>Rhodospirillales</taxon>
        <taxon>Azospirillaceae</taxon>
        <taxon>Azospirillum</taxon>
    </lineage>
</organism>
<feature type="domain" description="PAC" evidence="20">
    <location>
        <begin position="476"/>
        <end position="527"/>
    </location>
</feature>
<dbReference type="SMART" id="SM00448">
    <property type="entry name" value="REC"/>
    <property type="match status" value="2"/>
</dbReference>
<dbReference type="Gene3D" id="3.30.450.20">
    <property type="entry name" value="PAS domain"/>
    <property type="match status" value="3"/>
</dbReference>
<feature type="modified residue" description="4-aspartylphosphate" evidence="14">
    <location>
        <position position="1014"/>
    </location>
</feature>
<dbReference type="PANTHER" id="PTHR45339">
    <property type="entry name" value="HYBRID SIGNAL TRANSDUCTION HISTIDINE KINASE J"/>
    <property type="match status" value="1"/>
</dbReference>
<dbReference type="SMART" id="SM00387">
    <property type="entry name" value="HATPase_c"/>
    <property type="match status" value="1"/>
</dbReference>
<keyword evidence="11 16" id="KW-1133">Transmembrane helix</keyword>
<dbReference type="InterPro" id="IPR036890">
    <property type="entry name" value="HATPase_C_sf"/>
</dbReference>
<keyword evidence="13 16" id="KW-0472">Membrane</keyword>
<dbReference type="Pfam" id="PF01627">
    <property type="entry name" value="Hpt"/>
    <property type="match status" value="1"/>
</dbReference>
<evidence type="ECO:0000256" key="16">
    <source>
        <dbReference type="SAM" id="Phobius"/>
    </source>
</evidence>
<protein>
    <recommendedName>
        <fullName evidence="3">histidine kinase</fullName>
        <ecNumber evidence="3">2.7.13.3</ecNumber>
    </recommendedName>
</protein>
<reference evidence="21 22" key="1">
    <citation type="submission" date="2019-06" db="EMBL/GenBank/DDBJ databases">
        <title>Genomic Encyclopedia of Type Strains, Phase IV (KMG-V): Genome sequencing to study the core and pangenomes of soil and plant-associated prokaryotes.</title>
        <authorList>
            <person name="Whitman W."/>
        </authorList>
    </citation>
    <scope>NUCLEOTIDE SEQUENCE [LARGE SCALE GENOMIC DNA]</scope>
    <source>
        <strain evidence="21 22">BR 11650</strain>
    </source>
</reference>
<dbReference type="InterPro" id="IPR036641">
    <property type="entry name" value="HPT_dom_sf"/>
</dbReference>
<name>A0A560CN73_AZOBR</name>
<dbReference type="NCBIfam" id="TIGR00229">
    <property type="entry name" value="sensory_box"/>
    <property type="match status" value="1"/>
</dbReference>
<feature type="domain" description="Histidine kinase" evidence="17">
    <location>
        <begin position="545"/>
        <end position="766"/>
    </location>
</feature>
<evidence type="ECO:0000259" key="18">
    <source>
        <dbReference type="PROSITE" id="PS50110"/>
    </source>
</evidence>
<keyword evidence="7 16" id="KW-0812">Transmembrane</keyword>
<dbReference type="InterPro" id="IPR013767">
    <property type="entry name" value="PAS_fold"/>
</dbReference>
<keyword evidence="6" id="KW-0808">Transferase</keyword>
<evidence type="ECO:0000256" key="11">
    <source>
        <dbReference type="ARBA" id="ARBA00022989"/>
    </source>
</evidence>
<evidence type="ECO:0000256" key="2">
    <source>
        <dbReference type="ARBA" id="ARBA00004651"/>
    </source>
</evidence>
<evidence type="ECO:0000256" key="10">
    <source>
        <dbReference type="ARBA" id="ARBA00022840"/>
    </source>
</evidence>
<keyword evidence="12" id="KW-0902">Two-component regulatory system</keyword>
<dbReference type="SUPFAM" id="SSF55874">
    <property type="entry name" value="ATPase domain of HSP90 chaperone/DNA topoisomerase II/histidine kinase"/>
    <property type="match status" value="1"/>
</dbReference>
<dbReference type="CDD" id="cd00082">
    <property type="entry name" value="HisKA"/>
    <property type="match status" value="1"/>
</dbReference>
<evidence type="ECO:0000256" key="8">
    <source>
        <dbReference type="ARBA" id="ARBA00022741"/>
    </source>
</evidence>
<feature type="modified residue" description="4-aspartylphosphate" evidence="14">
    <location>
        <position position="854"/>
    </location>
</feature>
<dbReference type="PROSITE" id="PS50110">
    <property type="entry name" value="RESPONSE_REGULATORY"/>
    <property type="match status" value="2"/>
</dbReference>
<dbReference type="Proteomes" id="UP000318529">
    <property type="component" value="Unassembled WGS sequence"/>
</dbReference>
<dbReference type="CDD" id="cd00130">
    <property type="entry name" value="PAS"/>
    <property type="match status" value="1"/>
</dbReference>
<dbReference type="CDD" id="cd12915">
    <property type="entry name" value="PDC2_DGC_like"/>
    <property type="match status" value="1"/>
</dbReference>
<dbReference type="PROSITE" id="PS50113">
    <property type="entry name" value="PAC"/>
    <property type="match status" value="1"/>
</dbReference>
<dbReference type="InterPro" id="IPR003594">
    <property type="entry name" value="HATPase_dom"/>
</dbReference>
<dbReference type="Pfam" id="PF00072">
    <property type="entry name" value="Response_reg"/>
    <property type="match status" value="2"/>
</dbReference>
<proteinExistence type="predicted"/>
<dbReference type="SMART" id="SM00388">
    <property type="entry name" value="HisKA"/>
    <property type="match status" value="1"/>
</dbReference>
<evidence type="ECO:0000256" key="12">
    <source>
        <dbReference type="ARBA" id="ARBA00023012"/>
    </source>
</evidence>
<dbReference type="RefSeq" id="WP_247888142.1">
    <property type="nucleotide sequence ID" value="NZ_VITH01000002.1"/>
</dbReference>
<dbReference type="InterPro" id="IPR001789">
    <property type="entry name" value="Sig_transdc_resp-reg_receiver"/>
</dbReference>
<dbReference type="CDD" id="cd16922">
    <property type="entry name" value="HATPase_EvgS-ArcB-TorS-like"/>
    <property type="match status" value="1"/>
</dbReference>
<dbReference type="PROSITE" id="PS50109">
    <property type="entry name" value="HIS_KIN"/>
    <property type="match status" value="1"/>
</dbReference>
<dbReference type="InterPro" id="IPR000014">
    <property type="entry name" value="PAS"/>
</dbReference>
<dbReference type="EMBL" id="VITH01000002">
    <property type="protein sequence ID" value="TWA86325.1"/>
    <property type="molecule type" value="Genomic_DNA"/>
</dbReference>
<sequence length="1327" mass="140531">MSGNFLSSGVRRTGRAPVMDDAFLTAEGPAAVPRTRLRTLLTTIVGVITLFGVGLWGAATWADRDEAVSHARDRTLSAARLLHEHVRRTVATSDLVLQRVDDRLRTREMDTVARDLPLWQELRAMADAIPEVSAIWIHDAAGSGLLTTRQFPAPPMNNTDRAFFQAHRNGEAFHIGGMIRGRLSGKPTFTISRRIGTVENFQGVANIAVDLDYFRFFFEGLNIGREGAVAVYREDGTLLFSLSGQENGGSPAAAAAPASPVASPATPSAAPSAAPSNFPPVPPPMDEAPRTTGGTIFSRSPVDGSDRIVANLRVQDLPLIVQVGMSQDEALTPWRERTIHGGLLVLLAVAACAALAAAAARSLSREEVGRRRLAETNADLDATARSLEQANRAFAGANRRLNLILQSASEGICGVDRDERITFANPAACALTGYSNEEMLGRSLHVLLHHTRADGTPAPTIDCPVFEVLRTGEARGGSEDIYWRKDGTSFPVEFAASPMLEDGRVEGAVVVFHEIAERKRAEEALRQAKSVAEAASRAKSEFLANMSHEIRTPMNAILGLVHLIQQTDLSSRQRDYAQKIRVSAQSLLGILNDILDFSKVEAGKLELERVEFRLDDLLQNLAVIVGAAAQDKDIEVLFSVGPEVPLDLIGDPLRLQQVLINLAGNAIKFTDAGEVVVSVRAVEVAEERTVLAFSIRDTGIGIDAEQKERLFQAFSQADSSTTRRYGGTGLGLAICTRLVALMGGVMDVSSEPGQGSDFHFTAVFGNPAFGLAGLTGTGRMGAGRAGERPLRSRVVPRGLSVLVVDDNLTAREVLGELVTSFGWKTSLCASGAEAIAELERATAADQPYDIVLMDWKMPGMDGLETSRRIRDDGLVKAPVIIVVSAFGRERMGAGAGGEGLEGLALGGALVKPVTASSLLDAVIDAYGRGAGGDAVEETPLHACTAHPAGFLRPQQLRPLFGQRLLLVEDNSISQEVAREILERAGARVTLAGNGYEAIACVEEADPPFDLVLMDVQMPEMDGFEATRRLRARPAGQGLPIIAMTASALPSDRQRCLDGGMDDHIAKPIDVEQLFSVVTRWLGQPAGGVPAGGLAAGAPLLPKPMPSAPRAALPAELPGIDVKDALHRLDGDVGLFRKFVTDFARTYDGVADGIAVALAAGDLPRAKALGHELKSLAGNIGARTLSAAADAVQVAAFRGDGAAAAAQLPVLRAELEAVLDSAARLAVAPGRAQGGVPGGVSGELGGGGAPAVDIQTLEPMLDRFARLLRDSNFAAAEEFAVLAPPLADWIDPVSMKALSSAVDGLDFTKAQGILRRIMLELGLSLPAD</sequence>
<evidence type="ECO:0000256" key="4">
    <source>
        <dbReference type="ARBA" id="ARBA00022475"/>
    </source>
</evidence>
<feature type="region of interest" description="Disordered" evidence="15">
    <location>
        <begin position="249"/>
        <end position="300"/>
    </location>
</feature>
<dbReference type="InterPro" id="IPR035965">
    <property type="entry name" value="PAS-like_dom_sf"/>
</dbReference>
<evidence type="ECO:0000256" key="3">
    <source>
        <dbReference type="ARBA" id="ARBA00012438"/>
    </source>
</evidence>
<evidence type="ECO:0000256" key="15">
    <source>
        <dbReference type="SAM" id="MobiDB-lite"/>
    </source>
</evidence>
<evidence type="ECO:0000256" key="14">
    <source>
        <dbReference type="PROSITE-ProRule" id="PRU00169"/>
    </source>
</evidence>
<keyword evidence="4" id="KW-1003">Cell membrane</keyword>
<evidence type="ECO:0000256" key="1">
    <source>
        <dbReference type="ARBA" id="ARBA00000085"/>
    </source>
</evidence>
<dbReference type="GO" id="GO:0005886">
    <property type="term" value="C:plasma membrane"/>
    <property type="evidence" value="ECO:0007669"/>
    <property type="project" value="UniProtKB-SubCell"/>
</dbReference>
<dbReference type="GO" id="GO:0006355">
    <property type="term" value="P:regulation of DNA-templated transcription"/>
    <property type="evidence" value="ECO:0007669"/>
    <property type="project" value="InterPro"/>
</dbReference>
<dbReference type="Gene3D" id="1.10.287.130">
    <property type="match status" value="1"/>
</dbReference>
<feature type="domain" description="PAS" evidence="19">
    <location>
        <begin position="397"/>
        <end position="449"/>
    </location>
</feature>
<dbReference type="CDD" id="cd17546">
    <property type="entry name" value="REC_hyHK_CKI1_RcsC-like"/>
    <property type="match status" value="2"/>
</dbReference>
<accession>A0A560CN73</accession>
<dbReference type="GO" id="GO:0005524">
    <property type="term" value="F:ATP binding"/>
    <property type="evidence" value="ECO:0007669"/>
    <property type="project" value="UniProtKB-KW"/>
</dbReference>
<feature type="compositionally biased region" description="Pro residues" evidence="15">
    <location>
        <begin position="277"/>
        <end position="286"/>
    </location>
</feature>
<dbReference type="FunFam" id="3.30.565.10:FF:000010">
    <property type="entry name" value="Sensor histidine kinase RcsC"/>
    <property type="match status" value="1"/>
</dbReference>
<dbReference type="SMART" id="SM00091">
    <property type="entry name" value="PAS"/>
    <property type="match status" value="1"/>
</dbReference>
<evidence type="ECO:0000259" key="20">
    <source>
        <dbReference type="PROSITE" id="PS50113"/>
    </source>
</evidence>
<keyword evidence="8" id="KW-0547">Nucleotide-binding</keyword>
<dbReference type="Gene3D" id="1.20.120.160">
    <property type="entry name" value="HPT domain"/>
    <property type="match status" value="1"/>
</dbReference>
<dbReference type="InterPro" id="IPR004358">
    <property type="entry name" value="Sig_transdc_His_kin-like_C"/>
</dbReference>
<dbReference type="InterPro" id="IPR005467">
    <property type="entry name" value="His_kinase_dom"/>
</dbReference>
<dbReference type="SUPFAM" id="SSF47226">
    <property type="entry name" value="Histidine-containing phosphotransfer domain, HPT domain"/>
    <property type="match status" value="1"/>
</dbReference>
<keyword evidence="9" id="KW-0418">Kinase</keyword>
<dbReference type="EC" id="2.7.13.3" evidence="3"/>
<dbReference type="Gene3D" id="3.30.565.10">
    <property type="entry name" value="Histidine kinase-like ATPase, C-terminal domain"/>
    <property type="match status" value="1"/>
</dbReference>
<evidence type="ECO:0000256" key="7">
    <source>
        <dbReference type="ARBA" id="ARBA00022692"/>
    </source>
</evidence>
<dbReference type="Pfam" id="PF02518">
    <property type="entry name" value="HATPase_c"/>
    <property type="match status" value="1"/>
</dbReference>
<evidence type="ECO:0000259" key="19">
    <source>
        <dbReference type="PROSITE" id="PS50112"/>
    </source>
</evidence>
<feature type="transmembrane region" description="Helical" evidence="16">
    <location>
        <begin position="343"/>
        <end position="363"/>
    </location>
</feature>
<dbReference type="InterPro" id="IPR011006">
    <property type="entry name" value="CheY-like_superfamily"/>
</dbReference>
<keyword evidence="5 14" id="KW-0597">Phosphoprotein</keyword>
<dbReference type="PANTHER" id="PTHR45339:SF1">
    <property type="entry name" value="HYBRID SIGNAL TRANSDUCTION HISTIDINE KINASE J"/>
    <property type="match status" value="1"/>
</dbReference>